<reference evidence="2 3" key="1">
    <citation type="submission" date="2019-08" db="EMBL/GenBank/DDBJ databases">
        <title>The genome of the soybean aphid Biotype 1, its phylome, world population structure and adaptation to the North American continent.</title>
        <authorList>
            <person name="Giordano R."/>
            <person name="Donthu R.K."/>
            <person name="Hernandez A.G."/>
            <person name="Wright C.L."/>
            <person name="Zimin A.V."/>
        </authorList>
    </citation>
    <scope>NUCLEOTIDE SEQUENCE [LARGE SCALE GENOMIC DNA]</scope>
    <source>
        <tissue evidence="2">Whole aphids</tissue>
    </source>
</reference>
<name>A0A6G0TQ66_APHGL</name>
<protein>
    <submittedName>
        <fullName evidence="2">Uncharacterized protein</fullName>
    </submittedName>
</protein>
<dbReference type="EMBL" id="VYZN01000023">
    <property type="protein sequence ID" value="KAE9536427.1"/>
    <property type="molecule type" value="Genomic_DNA"/>
</dbReference>
<dbReference type="AlphaFoldDB" id="A0A6G0TQ66"/>
<keyword evidence="3" id="KW-1185">Reference proteome</keyword>
<evidence type="ECO:0000313" key="2">
    <source>
        <dbReference type="EMBL" id="KAE9536427.1"/>
    </source>
</evidence>
<feature type="region of interest" description="Disordered" evidence="1">
    <location>
        <begin position="199"/>
        <end position="244"/>
    </location>
</feature>
<evidence type="ECO:0000313" key="3">
    <source>
        <dbReference type="Proteomes" id="UP000475862"/>
    </source>
</evidence>
<dbReference type="OrthoDB" id="365640at2759"/>
<comment type="caution">
    <text evidence="2">The sequence shown here is derived from an EMBL/GenBank/DDBJ whole genome shotgun (WGS) entry which is preliminary data.</text>
</comment>
<proteinExistence type="predicted"/>
<gene>
    <name evidence="2" type="ORF">AGLY_007216</name>
</gene>
<accession>A0A6G0TQ66</accession>
<organism evidence="2 3">
    <name type="scientific">Aphis glycines</name>
    <name type="common">Soybean aphid</name>
    <dbReference type="NCBI Taxonomy" id="307491"/>
    <lineage>
        <taxon>Eukaryota</taxon>
        <taxon>Metazoa</taxon>
        <taxon>Ecdysozoa</taxon>
        <taxon>Arthropoda</taxon>
        <taxon>Hexapoda</taxon>
        <taxon>Insecta</taxon>
        <taxon>Pterygota</taxon>
        <taxon>Neoptera</taxon>
        <taxon>Paraneoptera</taxon>
        <taxon>Hemiptera</taxon>
        <taxon>Sternorrhyncha</taxon>
        <taxon>Aphidomorpha</taxon>
        <taxon>Aphidoidea</taxon>
        <taxon>Aphididae</taxon>
        <taxon>Aphidini</taxon>
        <taxon>Aphis</taxon>
        <taxon>Aphis</taxon>
    </lineage>
</organism>
<evidence type="ECO:0000256" key="1">
    <source>
        <dbReference type="SAM" id="MobiDB-lite"/>
    </source>
</evidence>
<dbReference type="Proteomes" id="UP000475862">
    <property type="component" value="Unassembled WGS sequence"/>
</dbReference>
<sequence length="244" mass="27359">MPWQSYKQPELQFNECGRPTEAPSKSPWPRPADGCEQFGRMTVHRASFREWPNADRTRPTVPVDHELVGGTQEPMQNITSQRHDFVTKCLPEGQIQRATGPTESIGTNCGSGACPMTSKTTTADAFKVTCSSDGRRPLARPSTASWSQGPNLLMAKDTETSSSYQQWSPLKISRPQPMAPYCRSEEPVNGRTVYTVSYRPPGSFRDLLPSEQPPTDGYVLNRKSDETKSQQPFYPRAHDYNLYP</sequence>
<feature type="region of interest" description="Disordered" evidence="1">
    <location>
        <begin position="1"/>
        <end position="36"/>
    </location>
</feature>